<dbReference type="PANTHER" id="PTHR12563">
    <property type="entry name" value="GLYCEROL-3-PHOSPHATE ACYLTRANSFERASE"/>
    <property type="match status" value="1"/>
</dbReference>
<keyword evidence="5" id="KW-0012">Acyltransferase</keyword>
<dbReference type="AlphaFoldDB" id="A0ABD2MQV1"/>
<dbReference type="InterPro" id="IPR041728">
    <property type="entry name" value="GPAT/DHAPAT_LPLAT"/>
</dbReference>
<keyword evidence="6" id="KW-0812">Transmembrane</keyword>
<dbReference type="Pfam" id="PF01553">
    <property type="entry name" value="Acyltransferase"/>
    <property type="match status" value="1"/>
</dbReference>
<proteinExistence type="inferred from homology"/>
<reference evidence="8 9" key="1">
    <citation type="journal article" date="2021" name="BMC Biol.">
        <title>Horizontally acquired antibacterial genes associated with adaptive radiation of ladybird beetles.</title>
        <authorList>
            <person name="Li H.S."/>
            <person name="Tang X.F."/>
            <person name="Huang Y.H."/>
            <person name="Xu Z.Y."/>
            <person name="Chen M.L."/>
            <person name="Du X.Y."/>
            <person name="Qiu B.Y."/>
            <person name="Chen P.T."/>
            <person name="Zhang W."/>
            <person name="Slipinski A."/>
            <person name="Escalona H.E."/>
            <person name="Waterhouse R.M."/>
            <person name="Zwick A."/>
            <person name="Pang H."/>
        </authorList>
    </citation>
    <scope>NUCLEOTIDE SEQUENCE [LARGE SCALE GENOMIC DNA]</scope>
    <source>
        <strain evidence="8">SYSU2018</strain>
    </source>
</reference>
<dbReference type="CDD" id="cd07993">
    <property type="entry name" value="LPLAT_DHAPAT-like"/>
    <property type="match status" value="1"/>
</dbReference>
<dbReference type="SUPFAM" id="SSF69593">
    <property type="entry name" value="Glycerol-3-phosphate (1)-acyltransferase"/>
    <property type="match status" value="1"/>
</dbReference>
<dbReference type="Pfam" id="PF19277">
    <property type="entry name" value="GPAT_C"/>
    <property type="match status" value="1"/>
</dbReference>
<keyword evidence="6" id="KW-1133">Transmembrane helix</keyword>
<name>A0ABD2MQV1_9CUCU</name>
<evidence type="ECO:0000256" key="2">
    <source>
        <dbReference type="ARBA" id="ARBA00007937"/>
    </source>
</evidence>
<feature type="transmembrane region" description="Helical" evidence="6">
    <location>
        <begin position="29"/>
        <end position="51"/>
    </location>
</feature>
<comment type="subcellular location">
    <subcellularLocation>
        <location evidence="1">Membrane</location>
    </subcellularLocation>
</comment>
<evidence type="ECO:0000256" key="6">
    <source>
        <dbReference type="SAM" id="Phobius"/>
    </source>
</evidence>
<comment type="caution">
    <text evidence="8">The sequence shown here is derived from an EMBL/GenBank/DDBJ whole genome shotgun (WGS) entry which is preliminary data.</text>
</comment>
<evidence type="ECO:0000256" key="4">
    <source>
        <dbReference type="ARBA" id="ARBA00023136"/>
    </source>
</evidence>
<keyword evidence="4 6" id="KW-0472">Membrane</keyword>
<dbReference type="InterPro" id="IPR045520">
    <property type="entry name" value="GPAT/DHAPAT_C"/>
</dbReference>
<evidence type="ECO:0000256" key="1">
    <source>
        <dbReference type="ARBA" id="ARBA00004370"/>
    </source>
</evidence>
<dbReference type="Proteomes" id="UP001516400">
    <property type="component" value="Unassembled WGS sequence"/>
</dbReference>
<dbReference type="PANTHER" id="PTHR12563:SF23">
    <property type="entry name" value="BCDNA.GH07066"/>
    <property type="match status" value="1"/>
</dbReference>
<protein>
    <recommendedName>
        <fullName evidence="7">Phospholipid/glycerol acyltransferase domain-containing protein</fullName>
    </recommendedName>
</protein>
<dbReference type="InterPro" id="IPR002123">
    <property type="entry name" value="Plipid/glycerol_acylTrfase"/>
</dbReference>
<evidence type="ECO:0000259" key="7">
    <source>
        <dbReference type="SMART" id="SM00563"/>
    </source>
</evidence>
<organism evidence="8 9">
    <name type="scientific">Cryptolaemus montrouzieri</name>
    <dbReference type="NCBI Taxonomy" id="559131"/>
    <lineage>
        <taxon>Eukaryota</taxon>
        <taxon>Metazoa</taxon>
        <taxon>Ecdysozoa</taxon>
        <taxon>Arthropoda</taxon>
        <taxon>Hexapoda</taxon>
        <taxon>Insecta</taxon>
        <taxon>Pterygota</taxon>
        <taxon>Neoptera</taxon>
        <taxon>Endopterygota</taxon>
        <taxon>Coleoptera</taxon>
        <taxon>Polyphaga</taxon>
        <taxon>Cucujiformia</taxon>
        <taxon>Coccinelloidea</taxon>
        <taxon>Coccinellidae</taxon>
        <taxon>Scymninae</taxon>
        <taxon>Scymnini</taxon>
        <taxon>Cryptolaemus</taxon>
    </lineage>
</organism>
<gene>
    <name evidence="8" type="ORF">HHI36_007806</name>
</gene>
<feature type="domain" description="Phospholipid/glycerol acyltransferase" evidence="7">
    <location>
        <begin position="287"/>
        <end position="419"/>
    </location>
</feature>
<dbReference type="GO" id="GO:0016020">
    <property type="term" value="C:membrane"/>
    <property type="evidence" value="ECO:0007669"/>
    <property type="project" value="UniProtKB-SubCell"/>
</dbReference>
<evidence type="ECO:0000313" key="9">
    <source>
        <dbReference type="Proteomes" id="UP001516400"/>
    </source>
</evidence>
<dbReference type="SMART" id="SM00563">
    <property type="entry name" value="PlsC"/>
    <property type="match status" value="1"/>
</dbReference>
<evidence type="ECO:0000313" key="8">
    <source>
        <dbReference type="EMBL" id="KAL3268703.1"/>
    </source>
</evidence>
<evidence type="ECO:0000256" key="5">
    <source>
        <dbReference type="ARBA" id="ARBA00023315"/>
    </source>
</evidence>
<comment type="similarity">
    <text evidence="2">Belongs to the GPAT/DAPAT family.</text>
</comment>
<keyword evidence="3" id="KW-0808">Transferase</keyword>
<dbReference type="GO" id="GO:0016746">
    <property type="term" value="F:acyltransferase activity"/>
    <property type="evidence" value="ECO:0007669"/>
    <property type="project" value="UniProtKB-KW"/>
</dbReference>
<sequence length="851" mass="98320">MDKLIQCSIWGVLSFVCLKLYLKWRQINFYMFVSVNLTKLVLNSVILARMVDVVTSRMFESFNRFSPNQGPQTDSLSTLSNMKRFSRDQRCKRAISREVDIKNRENQLLDIKENIPDLQLTRPKSILRLACQNCTLTSRESLVNKTTERMALRNMFNLPKATHSIIARYFSDFYYNWALKKFNYQLVPDETILADDRIRKSIERMTREQLEDADKQDDDTLYEKLFEMNCKRATKLLDDMKSYLSDYVLRCANWFFHKMFPIFLNSVLVHPGQINMIKEASKSGLPLIFLPLHRSHLDYLLLTYIVVNNGMKAPLVAAGDNLRLPFFGQMLRGLGAFYIKRRIDPIEGRKDHIYKALLHTYMNHSLKIGNNIEFYIEGGRTRSGKPLMPKYGVFSVIVDSLMDGTIEDALLVPVSMNYDKLVDGNFTREQLGEPKKMENVMNTIKSLWKSVNGDYGMVKVDFNQPCSLRELVKTFKSTTESTPVEKRKLCSTVSNSSIYGTEVVADINKNVIENISRHIVYDACQSTSVMATNAVAFLLLTKYRNGAAIEELATALDILRQDLDYSQKELSFQGNSIDVINYAVDMLGPALVRKERMNKQEIIKPQIDLPNSIELSYYSNTLVPHYAIDSIIALAINSIDDKSGIIDADHLMEAANELCDILQYEFIFCKPCQSIEQTIRYYLDDLIFRKQIFITENETTLESKSRKLALQFEDDEEEAVYIPLKYQLNNDSKVREYLEFYRVIVLPLLECYAVSAQTIARLVGKTMLETELIKETLDNLRMQLINKSVLHSEAISTDTVRNALKLFVSWGILECHNEGKLRLYYLKKDENNQKSAEDLFFRINKFRPQAV</sequence>
<dbReference type="EMBL" id="JABFTP020000021">
    <property type="protein sequence ID" value="KAL3268703.1"/>
    <property type="molecule type" value="Genomic_DNA"/>
</dbReference>
<evidence type="ECO:0000256" key="3">
    <source>
        <dbReference type="ARBA" id="ARBA00022679"/>
    </source>
</evidence>
<accession>A0ABD2MQV1</accession>
<keyword evidence="9" id="KW-1185">Reference proteome</keyword>
<dbReference type="InterPro" id="IPR022284">
    <property type="entry name" value="GPAT/DHAPAT"/>
</dbReference>